<evidence type="ECO:0000313" key="1">
    <source>
        <dbReference type="EMBL" id="QTH19620.1"/>
    </source>
</evidence>
<sequence>MAENTKIEWADNTWNPWIGCMEVSPACNHCFARVLMQDRHHRATWGPGEDRVRTSEANWHLPLRWQRRLEKTGGIETVFCLSLGDIWDKEVDPFWRREVFTIIDHTPNLLWLLLSKRIGNAVRMVQEGMNRHRLPTNVMLGATVVNQEEWDRDVPKLEVAALELSDPRDPIKSFVSMEPLLDDVIMRGNSIPDWIIVGGESGHGWRDMPFDRARSIRDQTHAHGRKFFFKQAAGKRAIPEDLLIREFVHK</sequence>
<reference evidence="1" key="2">
    <citation type="submission" date="2021-04" db="EMBL/GenBank/DDBJ databases">
        <title>Isolation and genomic analysis of the ibuprofen-degrading bacterium Sphingomonas strain MPO218.</title>
        <authorList>
            <person name="Aulestia M."/>
            <person name="Flores A."/>
            <person name="Mangas E.L."/>
            <person name="Perez-Pulido A.J."/>
            <person name="Santero E."/>
            <person name="Camacho E.M."/>
        </authorList>
    </citation>
    <scope>NUCLEOTIDE SEQUENCE</scope>
    <source>
        <strain evidence="1">MPO218</strain>
    </source>
</reference>
<dbReference type="Pfam" id="PF07505">
    <property type="entry name" value="DUF5131"/>
    <property type="match status" value="1"/>
</dbReference>
<gene>
    <name evidence="1" type="ORF">HRJ34_14680</name>
</gene>
<evidence type="ECO:0000313" key="2">
    <source>
        <dbReference type="Proteomes" id="UP000664914"/>
    </source>
</evidence>
<protein>
    <submittedName>
        <fullName evidence="1">DUF5131 family protein</fullName>
    </submittedName>
</protein>
<dbReference type="EMBL" id="CP059319">
    <property type="protein sequence ID" value="QTH19620.1"/>
    <property type="molecule type" value="Genomic_DNA"/>
</dbReference>
<dbReference type="RefSeq" id="WP_208631602.1">
    <property type="nucleotide sequence ID" value="NZ_CP059319.1"/>
</dbReference>
<dbReference type="Proteomes" id="UP000664914">
    <property type="component" value="Chromosome"/>
</dbReference>
<accession>A0A975HBQ0</accession>
<name>A0A975HBQ0_9SPHN</name>
<dbReference type="AlphaFoldDB" id="A0A975HBQ0"/>
<reference evidence="1" key="1">
    <citation type="submission" date="2020-07" db="EMBL/GenBank/DDBJ databases">
        <authorList>
            <person name="Camacho E."/>
        </authorList>
    </citation>
    <scope>NUCLEOTIDE SEQUENCE</scope>
    <source>
        <strain evidence="1">MPO218</strain>
    </source>
</reference>
<organism evidence="1 2">
    <name type="scientific">Rhizorhabdus wittichii</name>
    <dbReference type="NCBI Taxonomy" id="160791"/>
    <lineage>
        <taxon>Bacteria</taxon>
        <taxon>Pseudomonadati</taxon>
        <taxon>Pseudomonadota</taxon>
        <taxon>Alphaproteobacteria</taxon>
        <taxon>Sphingomonadales</taxon>
        <taxon>Sphingomonadaceae</taxon>
        <taxon>Rhizorhabdus</taxon>
    </lineage>
</organism>
<proteinExistence type="predicted"/>
<dbReference type="InterPro" id="IPR011101">
    <property type="entry name" value="DUF5131"/>
</dbReference>